<sequence>MSSERGVYYEEAVRARPPHDPLTLCVVATAALLTWLFGPWAVAAFGALAFAGYWRAWRAGLRRGRCWLRDTRLVLLYVGAIAVAGAVAVVM</sequence>
<dbReference type="AlphaFoldDB" id="A0A4R6P518"/>
<keyword evidence="1" id="KW-0812">Transmembrane</keyword>
<accession>A0A4R6P518</accession>
<dbReference type="Proteomes" id="UP000295087">
    <property type="component" value="Unassembled WGS sequence"/>
</dbReference>
<name>A0A4R6P518_NOCIG</name>
<gene>
    <name evidence="2" type="ORF">DFR75_105162</name>
</gene>
<organism evidence="2 3">
    <name type="scientific">Nocardia ignorata</name>
    <dbReference type="NCBI Taxonomy" id="145285"/>
    <lineage>
        <taxon>Bacteria</taxon>
        <taxon>Bacillati</taxon>
        <taxon>Actinomycetota</taxon>
        <taxon>Actinomycetes</taxon>
        <taxon>Mycobacteriales</taxon>
        <taxon>Nocardiaceae</taxon>
        <taxon>Nocardia</taxon>
    </lineage>
</organism>
<keyword evidence="3" id="KW-1185">Reference proteome</keyword>
<feature type="transmembrane region" description="Helical" evidence="1">
    <location>
        <begin position="73"/>
        <end position="90"/>
    </location>
</feature>
<reference evidence="2 3" key="1">
    <citation type="submission" date="2019-03" db="EMBL/GenBank/DDBJ databases">
        <title>Genomic Encyclopedia of Type Strains, Phase IV (KMG-IV): sequencing the most valuable type-strain genomes for metagenomic binning, comparative biology and taxonomic classification.</title>
        <authorList>
            <person name="Goeker M."/>
        </authorList>
    </citation>
    <scope>NUCLEOTIDE SEQUENCE [LARGE SCALE GENOMIC DNA]</scope>
    <source>
        <strain evidence="2 3">DSM 44496</strain>
    </source>
</reference>
<keyword evidence="1" id="KW-0472">Membrane</keyword>
<proteinExistence type="predicted"/>
<keyword evidence="1" id="KW-1133">Transmembrane helix</keyword>
<evidence type="ECO:0000313" key="3">
    <source>
        <dbReference type="Proteomes" id="UP000295087"/>
    </source>
</evidence>
<evidence type="ECO:0000256" key="1">
    <source>
        <dbReference type="SAM" id="Phobius"/>
    </source>
</evidence>
<dbReference type="RefSeq" id="WP_243750004.1">
    <property type="nucleotide sequence ID" value="NZ_SNXK01000005.1"/>
</dbReference>
<dbReference type="EMBL" id="SNXK01000005">
    <property type="protein sequence ID" value="TDP32924.1"/>
    <property type="molecule type" value="Genomic_DNA"/>
</dbReference>
<protein>
    <submittedName>
        <fullName evidence="2">Uncharacterized protein</fullName>
    </submittedName>
</protein>
<feature type="transmembrane region" description="Helical" evidence="1">
    <location>
        <begin position="26"/>
        <end position="53"/>
    </location>
</feature>
<evidence type="ECO:0000313" key="2">
    <source>
        <dbReference type="EMBL" id="TDP32924.1"/>
    </source>
</evidence>
<comment type="caution">
    <text evidence="2">The sequence shown here is derived from an EMBL/GenBank/DDBJ whole genome shotgun (WGS) entry which is preliminary data.</text>
</comment>